<dbReference type="SUPFAM" id="SSF52540">
    <property type="entry name" value="P-loop containing nucleoside triphosphate hydrolases"/>
    <property type="match status" value="1"/>
</dbReference>
<dbReference type="CDD" id="cd19490">
    <property type="entry name" value="XRCC2"/>
    <property type="match status" value="1"/>
</dbReference>
<organism evidence="2 3">
    <name type="scientific">Platanthera guangdongensis</name>
    <dbReference type="NCBI Taxonomy" id="2320717"/>
    <lineage>
        <taxon>Eukaryota</taxon>
        <taxon>Viridiplantae</taxon>
        <taxon>Streptophyta</taxon>
        <taxon>Embryophyta</taxon>
        <taxon>Tracheophyta</taxon>
        <taxon>Spermatophyta</taxon>
        <taxon>Magnoliopsida</taxon>
        <taxon>Liliopsida</taxon>
        <taxon>Asparagales</taxon>
        <taxon>Orchidaceae</taxon>
        <taxon>Orchidoideae</taxon>
        <taxon>Orchideae</taxon>
        <taxon>Orchidinae</taxon>
        <taxon>Platanthera</taxon>
    </lineage>
</organism>
<dbReference type="InterPro" id="IPR030547">
    <property type="entry name" value="XRCC2"/>
</dbReference>
<dbReference type="PROSITE" id="PS50162">
    <property type="entry name" value="RECA_2"/>
    <property type="match status" value="1"/>
</dbReference>
<gene>
    <name evidence="2" type="ORF">KSP40_PGU013776</name>
</gene>
<reference evidence="2 3" key="1">
    <citation type="journal article" date="2022" name="Nat. Plants">
        <title>Genomes of leafy and leafless Platanthera orchids illuminate the evolution of mycoheterotrophy.</title>
        <authorList>
            <person name="Li M.H."/>
            <person name="Liu K.W."/>
            <person name="Li Z."/>
            <person name="Lu H.C."/>
            <person name="Ye Q.L."/>
            <person name="Zhang D."/>
            <person name="Wang J.Y."/>
            <person name="Li Y.F."/>
            <person name="Zhong Z.M."/>
            <person name="Liu X."/>
            <person name="Yu X."/>
            <person name="Liu D.K."/>
            <person name="Tu X.D."/>
            <person name="Liu B."/>
            <person name="Hao Y."/>
            <person name="Liao X.Y."/>
            <person name="Jiang Y.T."/>
            <person name="Sun W.H."/>
            <person name="Chen J."/>
            <person name="Chen Y.Q."/>
            <person name="Ai Y."/>
            <person name="Zhai J.W."/>
            <person name="Wu S.S."/>
            <person name="Zhou Z."/>
            <person name="Hsiao Y.Y."/>
            <person name="Wu W.L."/>
            <person name="Chen Y.Y."/>
            <person name="Lin Y.F."/>
            <person name="Hsu J.L."/>
            <person name="Li C.Y."/>
            <person name="Wang Z.W."/>
            <person name="Zhao X."/>
            <person name="Zhong W.Y."/>
            <person name="Ma X.K."/>
            <person name="Ma L."/>
            <person name="Huang J."/>
            <person name="Chen G.Z."/>
            <person name="Huang M.Z."/>
            <person name="Huang L."/>
            <person name="Peng D.H."/>
            <person name="Luo Y.B."/>
            <person name="Zou S.Q."/>
            <person name="Chen S.P."/>
            <person name="Lan S."/>
            <person name="Tsai W.C."/>
            <person name="Van de Peer Y."/>
            <person name="Liu Z.J."/>
        </authorList>
    </citation>
    <scope>NUCLEOTIDE SEQUENCE [LARGE SCALE GENOMIC DNA]</scope>
    <source>
        <strain evidence="2">Lor288</strain>
    </source>
</reference>
<dbReference type="InterPro" id="IPR020588">
    <property type="entry name" value="RecA_ATP-bd"/>
</dbReference>
<evidence type="ECO:0000259" key="1">
    <source>
        <dbReference type="PROSITE" id="PS50162"/>
    </source>
</evidence>
<name>A0ABR2LTK4_9ASPA</name>
<dbReference type="PANTHER" id="PTHR46644">
    <property type="entry name" value="DNA REPAIR PROTEIN XRCC2"/>
    <property type="match status" value="1"/>
</dbReference>
<feature type="domain" description="RecA family profile 1" evidence="1">
    <location>
        <begin position="1"/>
        <end position="243"/>
    </location>
</feature>
<dbReference type="EMBL" id="JBBWWR010000015">
    <property type="protein sequence ID" value="KAK8949903.1"/>
    <property type="molecule type" value="Genomic_DNA"/>
</dbReference>
<comment type="caution">
    <text evidence="2">The sequence shown here is derived from an EMBL/GenBank/DDBJ whole genome shotgun (WGS) entry which is preliminary data.</text>
</comment>
<dbReference type="PANTHER" id="PTHR46644:SF2">
    <property type="entry name" value="DNA REPAIR PROTEIN XRCC2"/>
    <property type="match status" value="1"/>
</dbReference>
<accession>A0ABR2LTK4</accession>
<evidence type="ECO:0000313" key="2">
    <source>
        <dbReference type="EMBL" id="KAK8949903.1"/>
    </source>
</evidence>
<keyword evidence="3" id="KW-1185">Reference proteome</keyword>
<dbReference type="Gene3D" id="3.40.50.300">
    <property type="entry name" value="P-loop containing nucleotide triphosphate hydrolases"/>
    <property type="match status" value="1"/>
</dbReference>
<dbReference type="InterPro" id="IPR027417">
    <property type="entry name" value="P-loop_NTPase"/>
</dbReference>
<protein>
    <recommendedName>
        <fullName evidence="1">RecA family profile 1 domain-containing protein</fullName>
    </recommendedName>
</protein>
<evidence type="ECO:0000313" key="3">
    <source>
        <dbReference type="Proteomes" id="UP001412067"/>
    </source>
</evidence>
<dbReference type="Proteomes" id="UP001412067">
    <property type="component" value="Unassembled WGS sequence"/>
</dbReference>
<sequence length="243" mass="27212">MFARMELERPALFLPPLHRVPIRAGNVVEITGPSSSAKSEILLQAAVNCILPKEWNGVHFGGLERAVAFIDLDCRFDVLRLYDVLKLRIMSAHGSAHGTHGDLIEICPTKSLMVSQADLLDDDLLLSCMKRFFYIRCYSSSEFLSTLKTMHPGYISSSEGLAVKLYILIIDSIGAFHWNDRACQLPTKEDRTWKKLSLEKLTESVVQEINKIREVQPLLVLASKVTLFGAAVPTNGAQRFPLR</sequence>
<proteinExistence type="predicted"/>